<name>A0ABR8FC98_9NOST</name>
<dbReference type="RefSeq" id="WP_190712938.1">
    <property type="nucleotide sequence ID" value="NZ_JACJST010000005.1"/>
</dbReference>
<comment type="caution">
    <text evidence="1">The sequence shown here is derived from an EMBL/GenBank/DDBJ whole genome shotgun (WGS) entry which is preliminary data.</text>
</comment>
<evidence type="ECO:0000313" key="2">
    <source>
        <dbReference type="Proteomes" id="UP000640531"/>
    </source>
</evidence>
<sequence length="216" mass="24978">MSKIILDSTGSYPPENNHIVISTEVEWLKHFTLEHDHYWIKGKALCNWTEEWLRVWNKLDLIVETKQPQDNKQDINIDISTPEIEEITNKFTETVIVNCVGKCEGSTPGELTITIHNYYPITLSNLHLTINELRNFQNVELPDFTIPPHDKIIHPMIISEYPKLPPDKNKMTIKLSGKLTFSFNDDDLGESKLDSESYITIKQIYNSGFQGDLDDF</sequence>
<dbReference type="Proteomes" id="UP000640531">
    <property type="component" value="Unassembled WGS sequence"/>
</dbReference>
<reference evidence="1 2" key="1">
    <citation type="journal article" date="2020" name="ISME J.">
        <title>Comparative genomics reveals insights into cyanobacterial evolution and habitat adaptation.</title>
        <authorList>
            <person name="Chen M.Y."/>
            <person name="Teng W.K."/>
            <person name="Zhao L."/>
            <person name="Hu C.X."/>
            <person name="Zhou Y.K."/>
            <person name="Han B.P."/>
            <person name="Song L.R."/>
            <person name="Shu W.S."/>
        </authorList>
    </citation>
    <scope>NUCLEOTIDE SEQUENCE [LARGE SCALE GENOMIC DNA]</scope>
    <source>
        <strain evidence="1 2">FACHB-196</strain>
    </source>
</reference>
<protein>
    <submittedName>
        <fullName evidence="1">Uncharacterized protein</fullName>
    </submittedName>
</protein>
<proteinExistence type="predicted"/>
<gene>
    <name evidence="1" type="ORF">H6G59_07390</name>
</gene>
<organism evidence="1 2">
    <name type="scientific">Anabaena lutea FACHB-196</name>
    <dbReference type="NCBI Taxonomy" id="2692881"/>
    <lineage>
        <taxon>Bacteria</taxon>
        <taxon>Bacillati</taxon>
        <taxon>Cyanobacteriota</taxon>
        <taxon>Cyanophyceae</taxon>
        <taxon>Nostocales</taxon>
        <taxon>Nostocaceae</taxon>
        <taxon>Anabaena</taxon>
    </lineage>
</organism>
<evidence type="ECO:0000313" key="1">
    <source>
        <dbReference type="EMBL" id="MBD2567736.1"/>
    </source>
</evidence>
<accession>A0ABR8FC98</accession>
<keyword evidence="2" id="KW-1185">Reference proteome</keyword>
<dbReference type="EMBL" id="JACJST010000005">
    <property type="protein sequence ID" value="MBD2567736.1"/>
    <property type="molecule type" value="Genomic_DNA"/>
</dbReference>